<feature type="domain" description="Ig-like" evidence="11">
    <location>
        <begin position="195"/>
        <end position="284"/>
    </location>
</feature>
<feature type="domain" description="Ig-like" evidence="11">
    <location>
        <begin position="295"/>
        <end position="392"/>
    </location>
</feature>
<organism evidence="12 13">
    <name type="scientific">Larinioides sclopetarius</name>
    <dbReference type="NCBI Taxonomy" id="280406"/>
    <lineage>
        <taxon>Eukaryota</taxon>
        <taxon>Metazoa</taxon>
        <taxon>Ecdysozoa</taxon>
        <taxon>Arthropoda</taxon>
        <taxon>Chelicerata</taxon>
        <taxon>Arachnida</taxon>
        <taxon>Araneae</taxon>
        <taxon>Araneomorphae</taxon>
        <taxon>Entelegynae</taxon>
        <taxon>Araneoidea</taxon>
        <taxon>Araneidae</taxon>
        <taxon>Larinioides</taxon>
    </lineage>
</organism>
<dbReference type="SMART" id="SM00408">
    <property type="entry name" value="IGc2"/>
    <property type="match status" value="3"/>
</dbReference>
<dbReference type="InterPro" id="IPR036179">
    <property type="entry name" value="Ig-like_dom_sf"/>
</dbReference>
<feature type="compositionally biased region" description="Polar residues" evidence="9">
    <location>
        <begin position="433"/>
        <end position="449"/>
    </location>
</feature>
<feature type="transmembrane region" description="Helical" evidence="10">
    <location>
        <begin position="69"/>
        <end position="90"/>
    </location>
</feature>
<dbReference type="GO" id="GO:0043005">
    <property type="term" value="C:neuron projection"/>
    <property type="evidence" value="ECO:0007669"/>
    <property type="project" value="TreeGrafter"/>
</dbReference>
<dbReference type="InterPro" id="IPR003598">
    <property type="entry name" value="Ig_sub2"/>
</dbReference>
<evidence type="ECO:0000259" key="11">
    <source>
        <dbReference type="PROSITE" id="PS50835"/>
    </source>
</evidence>
<dbReference type="InterPro" id="IPR003599">
    <property type="entry name" value="Ig_sub"/>
</dbReference>
<keyword evidence="3" id="KW-0732">Signal</keyword>
<evidence type="ECO:0000256" key="1">
    <source>
        <dbReference type="ARBA" id="ARBA00004236"/>
    </source>
</evidence>
<feature type="transmembrane region" description="Helical" evidence="10">
    <location>
        <begin position="487"/>
        <end position="505"/>
    </location>
</feature>
<evidence type="ECO:0000313" key="13">
    <source>
        <dbReference type="Proteomes" id="UP001497382"/>
    </source>
</evidence>
<gene>
    <name evidence="12" type="ORF">LARSCL_LOCUS1750</name>
</gene>
<keyword evidence="7" id="KW-0325">Glycoprotein</keyword>
<dbReference type="Pfam" id="PF13927">
    <property type="entry name" value="Ig_3"/>
    <property type="match status" value="2"/>
</dbReference>
<dbReference type="SUPFAM" id="SSF48726">
    <property type="entry name" value="Immunoglobulin"/>
    <property type="match status" value="3"/>
</dbReference>
<proteinExistence type="predicted"/>
<dbReference type="SMART" id="SM00409">
    <property type="entry name" value="IG"/>
    <property type="match status" value="3"/>
</dbReference>
<keyword evidence="6" id="KW-1015">Disulfide bond</keyword>
<feature type="region of interest" description="Disordered" evidence="9">
    <location>
        <begin position="418"/>
        <end position="481"/>
    </location>
</feature>
<dbReference type="Pfam" id="PF07679">
    <property type="entry name" value="I-set"/>
    <property type="match status" value="1"/>
</dbReference>
<evidence type="ECO:0000313" key="12">
    <source>
        <dbReference type="EMBL" id="CAL1263927.1"/>
    </source>
</evidence>
<evidence type="ECO:0000256" key="5">
    <source>
        <dbReference type="ARBA" id="ARBA00023136"/>
    </source>
</evidence>
<comment type="subcellular location">
    <subcellularLocation>
        <location evidence="1">Cell membrane</location>
    </subcellularLocation>
</comment>
<dbReference type="EMBL" id="CAXIEN010000010">
    <property type="protein sequence ID" value="CAL1263927.1"/>
    <property type="molecule type" value="Genomic_DNA"/>
</dbReference>
<dbReference type="GO" id="GO:0005886">
    <property type="term" value="C:plasma membrane"/>
    <property type="evidence" value="ECO:0007669"/>
    <property type="project" value="UniProtKB-SubCell"/>
</dbReference>
<evidence type="ECO:0000256" key="2">
    <source>
        <dbReference type="ARBA" id="ARBA00022475"/>
    </source>
</evidence>
<reference evidence="12 13" key="1">
    <citation type="submission" date="2024-04" db="EMBL/GenBank/DDBJ databases">
        <authorList>
            <person name="Rising A."/>
            <person name="Reimegard J."/>
            <person name="Sonavane S."/>
            <person name="Akerstrom W."/>
            <person name="Nylinder S."/>
            <person name="Hedman E."/>
            <person name="Kallberg Y."/>
        </authorList>
    </citation>
    <scope>NUCLEOTIDE SEQUENCE [LARGE SCALE GENOMIC DNA]</scope>
</reference>
<keyword evidence="5 10" id="KW-0472">Membrane</keyword>
<evidence type="ECO:0000256" key="4">
    <source>
        <dbReference type="ARBA" id="ARBA00022737"/>
    </source>
</evidence>
<feature type="domain" description="Ig-like" evidence="11">
    <location>
        <begin position="93"/>
        <end position="190"/>
    </location>
</feature>
<evidence type="ECO:0000256" key="9">
    <source>
        <dbReference type="SAM" id="MobiDB-lite"/>
    </source>
</evidence>
<dbReference type="Gene3D" id="2.60.40.10">
    <property type="entry name" value="Immunoglobulins"/>
    <property type="match status" value="3"/>
</dbReference>
<feature type="non-terminal residue" evidence="12">
    <location>
        <position position="1"/>
    </location>
</feature>
<dbReference type="Proteomes" id="UP001497382">
    <property type="component" value="Unassembled WGS sequence"/>
</dbReference>
<evidence type="ECO:0000256" key="10">
    <source>
        <dbReference type="SAM" id="Phobius"/>
    </source>
</evidence>
<dbReference type="InterPro" id="IPR013098">
    <property type="entry name" value="Ig_I-set"/>
</dbReference>
<evidence type="ECO:0000256" key="8">
    <source>
        <dbReference type="ARBA" id="ARBA00023319"/>
    </source>
</evidence>
<dbReference type="InterPro" id="IPR007110">
    <property type="entry name" value="Ig-like_dom"/>
</dbReference>
<sequence>FSCLTTAPASALIPNYLPFFFFRVSPRTGHGRIYREVGHLKCWVPRVKISLLVPFSFSGHWSRTMTTSWTVTSFVLIGVWVSFLPAVLAAGEPYFAEPMSNTTATVGREATLKCTIENLDSFKATWIKVDTQTLLTLDTHVISRDRRLKITNSNKRQWFLNIKDVSVLDRGYYMCQINTEPMISQEGFLDVMVPPSIVDSETSTDTVVEERAKVSLRCSATGYPPPEVSWRREKPKDINLGPVGNTRNIVHKVEGEYLNLTQVTREDMGAYLCIAKNGITPTVSKRIVLQVNFPPKIKVANQMVYAAGGTEAILGCHLEASPRPLTSWVRHDEVVLINSNKYEIVEKEDSYKIIMQLKIRNVSDNDFGHYKCVANNMFGDKEGFVRLIEQITTTTTVMSTIPYRVFIPIQRVVTESQPFPEGTTTARKEYGAPTTNSLRDESQVVSSEKQLGPGKVESRLEDETHQRRTIKKRPKSTKDSNSGSPDFFFISHLTFFAAAALNLIYNNLINV</sequence>
<protein>
    <recommendedName>
        <fullName evidence="11">Ig-like domain-containing protein</fullName>
    </recommendedName>
</protein>
<dbReference type="PANTHER" id="PTHR12231:SF253">
    <property type="entry name" value="DPR-INTERACTING PROTEIN ETA, ISOFORM B-RELATED"/>
    <property type="match status" value="1"/>
</dbReference>
<keyword evidence="2" id="KW-1003">Cell membrane</keyword>
<keyword evidence="8" id="KW-0393">Immunoglobulin domain</keyword>
<feature type="compositionally biased region" description="Basic and acidic residues" evidence="9">
    <location>
        <begin position="456"/>
        <end position="466"/>
    </location>
</feature>
<dbReference type="FunFam" id="2.60.40.10:FF:000328">
    <property type="entry name" value="CLUMA_CG000981, isoform A"/>
    <property type="match status" value="1"/>
</dbReference>
<keyword evidence="10" id="KW-0812">Transmembrane</keyword>
<evidence type="ECO:0000256" key="7">
    <source>
        <dbReference type="ARBA" id="ARBA00023180"/>
    </source>
</evidence>
<dbReference type="InterPro" id="IPR051170">
    <property type="entry name" value="Neural/epithelial_adhesion"/>
</dbReference>
<evidence type="ECO:0000256" key="6">
    <source>
        <dbReference type="ARBA" id="ARBA00023157"/>
    </source>
</evidence>
<keyword evidence="10" id="KW-1133">Transmembrane helix</keyword>
<dbReference type="InterPro" id="IPR013783">
    <property type="entry name" value="Ig-like_fold"/>
</dbReference>
<evidence type="ECO:0000256" key="3">
    <source>
        <dbReference type="ARBA" id="ARBA00022729"/>
    </source>
</evidence>
<keyword evidence="13" id="KW-1185">Reference proteome</keyword>
<dbReference type="AlphaFoldDB" id="A0AAV1YXS7"/>
<dbReference type="PANTHER" id="PTHR12231">
    <property type="entry name" value="CTX-RELATED TYPE I TRANSMEMBRANE PROTEIN"/>
    <property type="match status" value="1"/>
</dbReference>
<accession>A0AAV1YXS7</accession>
<name>A0AAV1YXS7_9ARAC</name>
<keyword evidence="4" id="KW-0677">Repeat</keyword>
<dbReference type="PROSITE" id="PS50835">
    <property type="entry name" value="IG_LIKE"/>
    <property type="match status" value="3"/>
</dbReference>
<comment type="caution">
    <text evidence="12">The sequence shown here is derived from an EMBL/GenBank/DDBJ whole genome shotgun (WGS) entry which is preliminary data.</text>
</comment>